<dbReference type="EMBL" id="LANP01000040">
    <property type="protein sequence ID" value="KJV54641.1"/>
    <property type="molecule type" value="Genomic_DNA"/>
</dbReference>
<comment type="caution">
    <text evidence="1">The sequence shown here is derived from an EMBL/GenBank/DDBJ whole genome shotgun (WGS) entry which is preliminary data.</text>
</comment>
<organism evidence="1 2">
    <name type="scientific">Orientia chuto str. Dubai</name>
    <dbReference type="NCBI Taxonomy" id="1359168"/>
    <lineage>
        <taxon>Bacteria</taxon>
        <taxon>Pseudomonadati</taxon>
        <taxon>Pseudomonadota</taxon>
        <taxon>Alphaproteobacteria</taxon>
        <taxon>Rickettsiales</taxon>
        <taxon>Rickettsiaceae</taxon>
        <taxon>Rickettsieae</taxon>
        <taxon>Orientia</taxon>
    </lineage>
</organism>
<keyword evidence="2" id="KW-1185">Reference proteome</keyword>
<accession>A0A0F3MG64</accession>
<evidence type="ECO:0000313" key="1">
    <source>
        <dbReference type="EMBL" id="KJV54641.1"/>
    </source>
</evidence>
<name>A0A0F3MG64_9RICK</name>
<protein>
    <recommendedName>
        <fullName evidence="3">Histidine kinase-, DNA gyrase B-, and HSP90-like ATPase family protein</fullName>
    </recommendedName>
</protein>
<sequence>MFYKGLKTYLNLLQRINAELENQDLEIYRELGKGLAFIKHLTHQMKGSLRVTEQSSYITFSFEVPIQL</sequence>
<dbReference type="Proteomes" id="UP000033616">
    <property type="component" value="Unassembled WGS sequence"/>
</dbReference>
<dbReference type="AlphaFoldDB" id="A0A0F3MG64"/>
<gene>
    <name evidence="1" type="ORF">OCHUTO_1106</name>
</gene>
<evidence type="ECO:0000313" key="2">
    <source>
        <dbReference type="Proteomes" id="UP000033616"/>
    </source>
</evidence>
<proteinExistence type="predicted"/>
<evidence type="ECO:0008006" key="3">
    <source>
        <dbReference type="Google" id="ProtNLM"/>
    </source>
</evidence>
<reference evidence="1 2" key="1">
    <citation type="submission" date="2015-02" db="EMBL/GenBank/DDBJ databases">
        <title>Genome Sequencing of Rickettsiales.</title>
        <authorList>
            <person name="Daugherty S.C."/>
            <person name="Su Q."/>
            <person name="Abolude K."/>
            <person name="Beier-Sexton M."/>
            <person name="Carlyon J.A."/>
            <person name="Carter R."/>
            <person name="Day N.P."/>
            <person name="Dumler S.J."/>
            <person name="Dyachenko V."/>
            <person name="Godinez A."/>
            <person name="Kurtti T.J."/>
            <person name="Lichay M."/>
            <person name="Mullins K.E."/>
            <person name="Ott S."/>
            <person name="Pappas-Brown V."/>
            <person name="Paris D.H."/>
            <person name="Patel P."/>
            <person name="Richards A.L."/>
            <person name="Sadzewicz L."/>
            <person name="Sears K."/>
            <person name="Seidman D."/>
            <person name="Sengamalay N."/>
            <person name="Stenos J."/>
            <person name="Tallon L.J."/>
            <person name="Vincent G."/>
            <person name="Fraser C.M."/>
            <person name="Munderloh U."/>
            <person name="Dunning-Hotopp J.C."/>
        </authorList>
    </citation>
    <scope>NUCLEOTIDE SEQUENCE [LARGE SCALE GENOMIC DNA]</scope>
    <source>
        <strain evidence="1 2">Fuller</strain>
    </source>
</reference>
<dbReference type="PATRIC" id="fig|1359168.3.peg.972"/>